<evidence type="ECO:0000256" key="1">
    <source>
        <dbReference type="ARBA" id="ARBA00023015"/>
    </source>
</evidence>
<evidence type="ECO:0000256" key="3">
    <source>
        <dbReference type="ARBA" id="ARBA00023163"/>
    </source>
</evidence>
<accession>A0A2V1P7G2</accession>
<proteinExistence type="predicted"/>
<evidence type="ECO:0000256" key="2">
    <source>
        <dbReference type="ARBA" id="ARBA00023125"/>
    </source>
</evidence>
<dbReference type="GO" id="GO:0003677">
    <property type="term" value="F:DNA binding"/>
    <property type="evidence" value="ECO:0007669"/>
    <property type="project" value="UniProtKB-KW"/>
</dbReference>
<dbReference type="SUPFAM" id="SSF75516">
    <property type="entry name" value="Pheromone-binding domain of LuxR-like quorum-sensing transcription factors"/>
    <property type="match status" value="1"/>
</dbReference>
<dbReference type="InterPro" id="IPR005143">
    <property type="entry name" value="TF_LuxR_autoind-bd_dom"/>
</dbReference>
<sequence length="165" mass="18281">MDRSDELAGLFEGLSDLSPAGFAIGLHLSFTTSKYIFQTYSKEWMDEYSEKGLILHDPTVRWGLENTGWIRWSDLRANDPGHVIDAAADFGLRYGVSISVASDDARSLGSFAATERDFSEADIKHLSDRLRQMHDLTGDIEPDSADDHKVKRLAASISHTGLHGL</sequence>
<evidence type="ECO:0000259" key="4">
    <source>
        <dbReference type="Pfam" id="PF03472"/>
    </source>
</evidence>
<dbReference type="AlphaFoldDB" id="A0A2V1P7G2"/>
<dbReference type="RefSeq" id="WP_109388388.1">
    <property type="nucleotide sequence ID" value="NZ_QETF01000006.1"/>
</dbReference>
<name>A0A2V1P7G2_9RHOB</name>
<dbReference type="OrthoDB" id="7826109at2"/>
<comment type="caution">
    <text evidence="5">The sequence shown here is derived from an EMBL/GenBank/DDBJ whole genome shotgun (WGS) entry which is preliminary data.</text>
</comment>
<feature type="domain" description="Transcription factor LuxR-like autoinducer-binding" evidence="4">
    <location>
        <begin position="33"/>
        <end position="129"/>
    </location>
</feature>
<dbReference type="InterPro" id="IPR036693">
    <property type="entry name" value="TF_LuxR_autoind-bd_dom_sf"/>
</dbReference>
<dbReference type="Proteomes" id="UP000245293">
    <property type="component" value="Unassembled WGS sequence"/>
</dbReference>
<protein>
    <submittedName>
        <fullName evidence="5">Transcriptional regulator</fullName>
    </submittedName>
</protein>
<reference evidence="6" key="1">
    <citation type="submission" date="2018-05" db="EMBL/GenBank/DDBJ databases">
        <authorList>
            <person name="Du Z."/>
            <person name="Wang X."/>
        </authorList>
    </citation>
    <scope>NUCLEOTIDE SEQUENCE [LARGE SCALE GENOMIC DNA]</scope>
    <source>
        <strain evidence="6">WDS4C29</strain>
    </source>
</reference>
<gene>
    <name evidence="5" type="ORF">DFK10_07955</name>
</gene>
<keyword evidence="6" id="KW-1185">Reference proteome</keyword>
<keyword evidence="2" id="KW-0238">DNA-binding</keyword>
<dbReference type="Pfam" id="PF03472">
    <property type="entry name" value="Autoind_bind"/>
    <property type="match status" value="1"/>
</dbReference>
<organism evidence="5 6">
    <name type="scientific">Salibaculum griseiflavum</name>
    <dbReference type="NCBI Taxonomy" id="1914409"/>
    <lineage>
        <taxon>Bacteria</taxon>
        <taxon>Pseudomonadati</taxon>
        <taxon>Pseudomonadota</taxon>
        <taxon>Alphaproteobacteria</taxon>
        <taxon>Rhodobacterales</taxon>
        <taxon>Roseobacteraceae</taxon>
        <taxon>Salibaculum</taxon>
    </lineage>
</organism>
<evidence type="ECO:0000313" key="6">
    <source>
        <dbReference type="Proteomes" id="UP000245293"/>
    </source>
</evidence>
<keyword evidence="1" id="KW-0805">Transcription regulation</keyword>
<dbReference type="Gene3D" id="3.30.450.80">
    <property type="entry name" value="Transcription factor LuxR-like, autoinducer-binding domain"/>
    <property type="match status" value="1"/>
</dbReference>
<evidence type="ECO:0000313" key="5">
    <source>
        <dbReference type="EMBL" id="PWG17307.1"/>
    </source>
</evidence>
<dbReference type="EMBL" id="QETF01000006">
    <property type="protein sequence ID" value="PWG17307.1"/>
    <property type="molecule type" value="Genomic_DNA"/>
</dbReference>
<keyword evidence="3" id="KW-0804">Transcription</keyword>